<accession>A0A2V3HUJ8</accession>
<dbReference type="Pfam" id="PF00293">
    <property type="entry name" value="NUDIX"/>
    <property type="match status" value="1"/>
</dbReference>
<name>A0A2V3HUJ8_9ARCH</name>
<dbReference type="InterPro" id="IPR020476">
    <property type="entry name" value="Nudix_hydrolase"/>
</dbReference>
<dbReference type="PANTHER" id="PTHR43736:SF5">
    <property type="entry name" value="NUDIX HYDROLASE DOMAIN-CONTAINING PROTEIN"/>
    <property type="match status" value="1"/>
</dbReference>
<dbReference type="PROSITE" id="PS00893">
    <property type="entry name" value="NUDIX_BOX"/>
    <property type="match status" value="1"/>
</dbReference>
<evidence type="ECO:0000256" key="1">
    <source>
        <dbReference type="ARBA" id="ARBA00022801"/>
    </source>
</evidence>
<dbReference type="InterPro" id="IPR015797">
    <property type="entry name" value="NUDIX_hydrolase-like_dom_sf"/>
</dbReference>
<evidence type="ECO:0000313" key="4">
    <source>
        <dbReference type="Proteomes" id="UP000248161"/>
    </source>
</evidence>
<dbReference type="Proteomes" id="UP000248161">
    <property type="component" value="Unassembled WGS sequence"/>
</dbReference>
<organism evidence="3 4">
    <name type="scientific">Candidatus Thalassarchaeum betae</name>
    <dbReference type="NCBI Taxonomy" id="2599289"/>
    <lineage>
        <taxon>Archaea</taxon>
        <taxon>Methanobacteriati</taxon>
        <taxon>Thermoplasmatota</taxon>
        <taxon>Candidatus Poseidoniia</taxon>
        <taxon>Candidatus Poseidoniales</taxon>
        <taxon>Candidatus Thalassarchaeaceae</taxon>
        <taxon>Candidatus Thalassarchaeum</taxon>
    </lineage>
</organism>
<sequence length="150" mass="16348">MADDVCDECGRDGHRNPAVAVDAVALREGESGTEVLLIRRGREPEIWEGRWAFPGGFVDIGEDPEDAVLRELREETGVDGFDPVALAIHGDPDRDPRKHIVALFYLVDVDPEAGPRGGDDAVDAAWVPIDGLTADQMAGDHIRIVDILRE</sequence>
<dbReference type="SUPFAM" id="SSF55811">
    <property type="entry name" value="Nudix"/>
    <property type="match status" value="1"/>
</dbReference>
<dbReference type="Gene3D" id="3.90.79.10">
    <property type="entry name" value="Nucleoside Triphosphate Pyrophosphohydrolase"/>
    <property type="match status" value="1"/>
</dbReference>
<dbReference type="PANTHER" id="PTHR43736">
    <property type="entry name" value="ADP-RIBOSE PYROPHOSPHATASE"/>
    <property type="match status" value="1"/>
</dbReference>
<dbReference type="CDD" id="cd18873">
    <property type="entry name" value="NUDIX_NadM_like"/>
    <property type="match status" value="1"/>
</dbReference>
<dbReference type="PROSITE" id="PS51462">
    <property type="entry name" value="NUDIX"/>
    <property type="match status" value="1"/>
</dbReference>
<reference evidence="3 4" key="1">
    <citation type="journal article" date="2015" name="Nat. Commun.">
        <title>Genomic and transcriptomic evidence for scavenging of diverse organic compounds by widespread deep-sea archaea.</title>
        <authorList>
            <person name="Li M."/>
            <person name="Baker B.J."/>
            <person name="Anantharaman K."/>
            <person name="Jain S."/>
            <person name="Breier J.A."/>
            <person name="Dick G.J."/>
        </authorList>
    </citation>
    <scope>NUCLEOTIDE SEQUENCE [LARGE SCALE GENOMIC DNA]</scope>
    <source>
        <strain evidence="3">Cayman_51_deep</strain>
    </source>
</reference>
<evidence type="ECO:0000313" key="3">
    <source>
        <dbReference type="EMBL" id="PXF22499.1"/>
    </source>
</evidence>
<evidence type="ECO:0000259" key="2">
    <source>
        <dbReference type="PROSITE" id="PS51462"/>
    </source>
</evidence>
<dbReference type="InterPro" id="IPR020084">
    <property type="entry name" value="NUDIX_hydrolase_CS"/>
</dbReference>
<dbReference type="InterPro" id="IPR000086">
    <property type="entry name" value="NUDIX_hydrolase_dom"/>
</dbReference>
<dbReference type="EMBL" id="PSPG01000001">
    <property type="protein sequence ID" value="PXF22499.1"/>
    <property type="molecule type" value="Genomic_DNA"/>
</dbReference>
<dbReference type="GO" id="GO:0016787">
    <property type="term" value="F:hydrolase activity"/>
    <property type="evidence" value="ECO:0007669"/>
    <property type="project" value="UniProtKB-KW"/>
</dbReference>
<feature type="domain" description="Nudix hydrolase" evidence="2">
    <location>
        <begin position="16"/>
        <end position="149"/>
    </location>
</feature>
<proteinExistence type="predicted"/>
<dbReference type="PRINTS" id="PR00502">
    <property type="entry name" value="NUDIXFAMILY"/>
</dbReference>
<gene>
    <name evidence="3" type="ORF">CXX69_00775</name>
</gene>
<protein>
    <recommendedName>
        <fullName evidence="2">Nudix hydrolase domain-containing protein</fullName>
    </recommendedName>
</protein>
<comment type="caution">
    <text evidence="3">The sequence shown here is derived from an EMBL/GenBank/DDBJ whole genome shotgun (WGS) entry which is preliminary data.</text>
</comment>
<keyword evidence="1" id="KW-0378">Hydrolase</keyword>
<dbReference type="AlphaFoldDB" id="A0A2V3HUJ8"/>